<evidence type="ECO:0000313" key="2">
    <source>
        <dbReference type="EMBL" id="SUU84361.1"/>
    </source>
</evidence>
<proteinExistence type="predicted"/>
<dbReference type="PANTHER" id="PTHR33990">
    <property type="entry name" value="PROTEIN YJDN-RELATED"/>
    <property type="match status" value="1"/>
</dbReference>
<reference evidence="2 3" key="1">
    <citation type="submission" date="2018-06" db="EMBL/GenBank/DDBJ databases">
        <authorList>
            <consortium name="Pathogen Informatics"/>
            <person name="Doyle S."/>
        </authorList>
    </citation>
    <scope>NUCLEOTIDE SEQUENCE [LARGE SCALE GENOMIC DNA]</scope>
    <source>
        <strain evidence="2 3">NCTC12722</strain>
    </source>
</reference>
<evidence type="ECO:0000259" key="1">
    <source>
        <dbReference type="Pfam" id="PF06983"/>
    </source>
</evidence>
<dbReference type="InterPro" id="IPR029068">
    <property type="entry name" value="Glyas_Bleomycin-R_OHBP_Dase"/>
</dbReference>
<dbReference type="OrthoDB" id="9795306at2"/>
<dbReference type="Proteomes" id="UP000254343">
    <property type="component" value="Unassembled WGS sequence"/>
</dbReference>
<dbReference type="EMBL" id="UIGB01000001">
    <property type="protein sequence ID" value="SUU84361.1"/>
    <property type="molecule type" value="Genomic_DNA"/>
</dbReference>
<dbReference type="AlphaFoldDB" id="A0A380W5Y5"/>
<dbReference type="Pfam" id="PF06983">
    <property type="entry name" value="3-dmu-9_3-mt"/>
    <property type="match status" value="1"/>
</dbReference>
<dbReference type="Gene3D" id="3.10.180.10">
    <property type="entry name" value="2,3-Dihydroxybiphenyl 1,2-Dioxygenase, domain 1"/>
    <property type="match status" value="1"/>
</dbReference>
<accession>A0A380W5Y5</accession>
<organism evidence="2 3">
    <name type="scientific">Afipia felis</name>
    <name type="common">Cat scratch disease bacillus</name>
    <dbReference type="NCBI Taxonomy" id="1035"/>
    <lineage>
        <taxon>Bacteria</taxon>
        <taxon>Pseudomonadati</taxon>
        <taxon>Pseudomonadota</taxon>
        <taxon>Alphaproteobacteria</taxon>
        <taxon>Hyphomicrobiales</taxon>
        <taxon>Nitrobacteraceae</taxon>
        <taxon>Afipia</taxon>
    </lineage>
</organism>
<dbReference type="RefSeq" id="WP_002715188.1">
    <property type="nucleotide sequence ID" value="NZ_UFSI01000001.1"/>
</dbReference>
<evidence type="ECO:0000313" key="3">
    <source>
        <dbReference type="Proteomes" id="UP000254343"/>
    </source>
</evidence>
<name>A0A380W5Y5_AFIFE</name>
<protein>
    <submittedName>
        <fullName evidence="2">Uncharacterized protein conserved in bacteria</fullName>
    </submittedName>
</protein>
<dbReference type="CDD" id="cd06588">
    <property type="entry name" value="PhnB_like"/>
    <property type="match status" value="1"/>
</dbReference>
<sequence length="136" mass="15553">MKVIPYLFFNGQCEEAFKFYEKVLGAKIEAMLPYKDMPGDMQHPPELLNKIMHARMSIGDQIVMASDSPADRFNKPQGFDLNLSVEKPEEADRIFKALSEGAQITMPIAETFWAQRFGVLVDKFGTPWMVNCEKKM</sequence>
<dbReference type="PANTHER" id="PTHR33990:SF1">
    <property type="entry name" value="PROTEIN YJDN"/>
    <property type="match status" value="1"/>
</dbReference>
<dbReference type="InterPro" id="IPR028973">
    <property type="entry name" value="PhnB-like"/>
</dbReference>
<dbReference type="SUPFAM" id="SSF54593">
    <property type="entry name" value="Glyoxalase/Bleomycin resistance protein/Dihydroxybiphenyl dioxygenase"/>
    <property type="match status" value="1"/>
</dbReference>
<feature type="domain" description="PhnB-like" evidence="1">
    <location>
        <begin position="2"/>
        <end position="130"/>
    </location>
</feature>
<gene>
    <name evidence="2" type="ORF">NCTC12722_01549</name>
</gene>